<gene>
    <name evidence="1" type="ORF">UABAM_01281</name>
</gene>
<dbReference type="KEGG" id="uam:UABAM_01281"/>
<dbReference type="EMBL" id="AP019860">
    <property type="protein sequence ID" value="BBM82938.1"/>
    <property type="molecule type" value="Genomic_DNA"/>
</dbReference>
<reference evidence="1 2" key="1">
    <citation type="submission" date="2019-08" db="EMBL/GenBank/DDBJ databases">
        <title>Complete genome sequence of Candidatus Uab amorphum.</title>
        <authorList>
            <person name="Shiratori T."/>
            <person name="Suzuki S."/>
            <person name="Kakizawa Y."/>
            <person name="Ishida K."/>
        </authorList>
    </citation>
    <scope>NUCLEOTIDE SEQUENCE [LARGE SCALE GENOMIC DNA]</scope>
    <source>
        <strain evidence="1 2">SRT547</strain>
    </source>
</reference>
<dbReference type="Proteomes" id="UP000326354">
    <property type="component" value="Chromosome"/>
</dbReference>
<protein>
    <submittedName>
        <fullName evidence="1">Uncharacterized protein</fullName>
    </submittedName>
</protein>
<sequence>MTSKSSLQNLLNILVNTPEAEKGALVYAILKSLREACNMFDQSAPKEKQAAQDLRATLDQMLSANASLDADEEWEEEFADSSIDVDLDDEKSTTFVSSESKMSIPEEDLDTPRGKIRAKVTSWNKANDGWLKLPNIDPEKSDQVVHFVKSVAAVRANIKCNPGDNSAHLEKLDDFWSNIKDLFAEIDYFINSEFGPISDLVGEVIYTCRNRITERTSELVCPGIDYKGETLLQPTCLCILPVDADYPANHVNKDLPSHWRGIFGEMDLLIKHVQMQRDVSAAIEGVNKNKVEHIRDSRSAVLAELKRRADVLRATINKKDETIYRLATDYWRVEECFWSIFHDDDRPSGHSYFDRLRNRVQAWRTTLRRIVKFNIRDFSCGSDTLASVNKYIGNMILSPKKGISPGTVIRELRPAIIVNVQSTSRMLKGRVIAT</sequence>
<dbReference type="RefSeq" id="WP_151967163.1">
    <property type="nucleotide sequence ID" value="NZ_AP019860.1"/>
</dbReference>
<dbReference type="AlphaFoldDB" id="A0A5S9IJD1"/>
<name>A0A5S9IJD1_UABAM</name>
<evidence type="ECO:0000313" key="2">
    <source>
        <dbReference type="Proteomes" id="UP000326354"/>
    </source>
</evidence>
<keyword evidence="2" id="KW-1185">Reference proteome</keyword>
<organism evidence="1 2">
    <name type="scientific">Uabimicrobium amorphum</name>
    <dbReference type="NCBI Taxonomy" id="2596890"/>
    <lineage>
        <taxon>Bacteria</taxon>
        <taxon>Pseudomonadati</taxon>
        <taxon>Planctomycetota</taxon>
        <taxon>Candidatus Uabimicrobiia</taxon>
        <taxon>Candidatus Uabimicrobiales</taxon>
        <taxon>Candidatus Uabimicrobiaceae</taxon>
        <taxon>Candidatus Uabimicrobium</taxon>
    </lineage>
</organism>
<accession>A0A5S9IJD1</accession>
<evidence type="ECO:0000313" key="1">
    <source>
        <dbReference type="EMBL" id="BBM82938.1"/>
    </source>
</evidence>
<proteinExistence type="predicted"/>